<evidence type="ECO:0000256" key="1">
    <source>
        <dbReference type="SAM" id="Phobius"/>
    </source>
</evidence>
<dbReference type="EnsemblPlants" id="KQJ89870">
    <property type="protein sequence ID" value="KQJ89870"/>
    <property type="gene ID" value="BRADI_4g28333v3"/>
</dbReference>
<sequence>MCYIKRYAAAMILKARRSSSSRSFSFCFLLFCFFGSSVGKVSVCFCLVSSTKFFFFLSLDVFCLLGVLLLIQNGMHFERENFASVCSRVI</sequence>
<protein>
    <submittedName>
        <fullName evidence="2 3">Uncharacterized protein</fullName>
    </submittedName>
</protein>
<gene>
    <name evidence="2" type="ORF">BRADI_4g28333v3</name>
</gene>
<dbReference type="AlphaFoldDB" id="A0A0Q3ER38"/>
<reference evidence="2 3" key="1">
    <citation type="journal article" date="2010" name="Nature">
        <title>Genome sequencing and analysis of the model grass Brachypodium distachyon.</title>
        <authorList>
            <consortium name="International Brachypodium Initiative"/>
        </authorList>
    </citation>
    <scope>NUCLEOTIDE SEQUENCE [LARGE SCALE GENOMIC DNA]</scope>
    <source>
        <strain evidence="2 3">Bd21</strain>
    </source>
</reference>
<organism evidence="2">
    <name type="scientific">Brachypodium distachyon</name>
    <name type="common">Purple false brome</name>
    <name type="synonym">Trachynia distachya</name>
    <dbReference type="NCBI Taxonomy" id="15368"/>
    <lineage>
        <taxon>Eukaryota</taxon>
        <taxon>Viridiplantae</taxon>
        <taxon>Streptophyta</taxon>
        <taxon>Embryophyta</taxon>
        <taxon>Tracheophyta</taxon>
        <taxon>Spermatophyta</taxon>
        <taxon>Magnoliopsida</taxon>
        <taxon>Liliopsida</taxon>
        <taxon>Poales</taxon>
        <taxon>Poaceae</taxon>
        <taxon>BOP clade</taxon>
        <taxon>Pooideae</taxon>
        <taxon>Stipodae</taxon>
        <taxon>Brachypodieae</taxon>
        <taxon>Brachypodium</taxon>
    </lineage>
</organism>
<name>A0A0Q3ER38_BRADI</name>
<keyword evidence="1" id="KW-0472">Membrane</keyword>
<feature type="transmembrane region" description="Helical" evidence="1">
    <location>
        <begin position="53"/>
        <end position="71"/>
    </location>
</feature>
<keyword evidence="1" id="KW-1133">Transmembrane helix</keyword>
<dbReference type="InParanoid" id="A0A0Q3ER38"/>
<evidence type="ECO:0000313" key="4">
    <source>
        <dbReference type="Proteomes" id="UP000008810"/>
    </source>
</evidence>
<keyword evidence="4" id="KW-1185">Reference proteome</keyword>
<accession>A0A0Q3ER38</accession>
<evidence type="ECO:0000313" key="3">
    <source>
        <dbReference type="EnsemblPlants" id="KQJ89870"/>
    </source>
</evidence>
<reference evidence="3" key="3">
    <citation type="submission" date="2018-08" db="UniProtKB">
        <authorList>
            <consortium name="EnsemblPlants"/>
        </authorList>
    </citation>
    <scope>IDENTIFICATION</scope>
    <source>
        <strain evidence="3">cv. Bd21</strain>
    </source>
</reference>
<keyword evidence="1" id="KW-0812">Transmembrane</keyword>
<reference evidence="2" key="2">
    <citation type="submission" date="2017-06" db="EMBL/GenBank/DDBJ databases">
        <title>WGS assembly of Brachypodium distachyon.</title>
        <authorList>
            <consortium name="The International Brachypodium Initiative"/>
            <person name="Lucas S."/>
            <person name="Harmon-Smith M."/>
            <person name="Lail K."/>
            <person name="Tice H."/>
            <person name="Grimwood J."/>
            <person name="Bruce D."/>
            <person name="Barry K."/>
            <person name="Shu S."/>
            <person name="Lindquist E."/>
            <person name="Wang M."/>
            <person name="Pitluck S."/>
            <person name="Vogel J.P."/>
            <person name="Garvin D.F."/>
            <person name="Mockler T.C."/>
            <person name="Schmutz J."/>
            <person name="Rokhsar D."/>
            <person name="Bevan M.W."/>
        </authorList>
    </citation>
    <scope>NUCLEOTIDE SEQUENCE</scope>
    <source>
        <strain evidence="2">Bd21</strain>
    </source>
</reference>
<dbReference type="EMBL" id="CM000883">
    <property type="protein sequence ID" value="KQJ89870.2"/>
    <property type="molecule type" value="Genomic_DNA"/>
</dbReference>
<dbReference type="Proteomes" id="UP000008810">
    <property type="component" value="Chromosome 4"/>
</dbReference>
<proteinExistence type="predicted"/>
<dbReference type="Gramene" id="KQJ89870">
    <property type="protein sequence ID" value="KQJ89870"/>
    <property type="gene ID" value="BRADI_4g28333v3"/>
</dbReference>
<evidence type="ECO:0000313" key="2">
    <source>
        <dbReference type="EMBL" id="KQJ89870.2"/>
    </source>
</evidence>